<protein>
    <recommendedName>
        <fullName evidence="6">MYND-type domain-containing protein</fullName>
    </recommendedName>
</protein>
<evidence type="ECO:0000256" key="2">
    <source>
        <dbReference type="ARBA" id="ARBA00022771"/>
    </source>
</evidence>
<dbReference type="PROSITE" id="PS50865">
    <property type="entry name" value="ZF_MYND_2"/>
    <property type="match status" value="1"/>
</dbReference>
<feature type="domain" description="MYND-type" evidence="6">
    <location>
        <begin position="305"/>
        <end position="354"/>
    </location>
</feature>
<dbReference type="Proteomes" id="UP000053558">
    <property type="component" value="Unassembled WGS sequence"/>
</dbReference>
<keyword evidence="1" id="KW-0479">Metal-binding</keyword>
<dbReference type="GeneID" id="19204602"/>
<keyword evidence="2 4" id="KW-0863">Zinc-finger</keyword>
<evidence type="ECO:0000256" key="3">
    <source>
        <dbReference type="ARBA" id="ARBA00022833"/>
    </source>
</evidence>
<dbReference type="AlphaFoldDB" id="A0A5M3N741"/>
<feature type="region of interest" description="Disordered" evidence="5">
    <location>
        <begin position="502"/>
        <end position="521"/>
    </location>
</feature>
<reference evidence="8" key="1">
    <citation type="journal article" date="2012" name="Science">
        <title>The Paleozoic origin of enzymatic lignin decomposition reconstructed from 31 fungal genomes.</title>
        <authorList>
            <person name="Floudas D."/>
            <person name="Binder M."/>
            <person name="Riley R."/>
            <person name="Barry K."/>
            <person name="Blanchette R.A."/>
            <person name="Henrissat B."/>
            <person name="Martinez A.T."/>
            <person name="Otillar R."/>
            <person name="Spatafora J.W."/>
            <person name="Yadav J.S."/>
            <person name="Aerts A."/>
            <person name="Benoit I."/>
            <person name="Boyd A."/>
            <person name="Carlson A."/>
            <person name="Copeland A."/>
            <person name="Coutinho P.M."/>
            <person name="de Vries R.P."/>
            <person name="Ferreira P."/>
            <person name="Findley K."/>
            <person name="Foster B."/>
            <person name="Gaskell J."/>
            <person name="Glotzer D."/>
            <person name="Gorecki P."/>
            <person name="Heitman J."/>
            <person name="Hesse C."/>
            <person name="Hori C."/>
            <person name="Igarashi K."/>
            <person name="Jurgens J.A."/>
            <person name="Kallen N."/>
            <person name="Kersten P."/>
            <person name="Kohler A."/>
            <person name="Kuees U."/>
            <person name="Kumar T.K.A."/>
            <person name="Kuo A."/>
            <person name="LaButti K."/>
            <person name="Larrondo L.F."/>
            <person name="Lindquist E."/>
            <person name="Ling A."/>
            <person name="Lombard V."/>
            <person name="Lucas S."/>
            <person name="Lundell T."/>
            <person name="Martin R."/>
            <person name="McLaughlin D.J."/>
            <person name="Morgenstern I."/>
            <person name="Morin E."/>
            <person name="Murat C."/>
            <person name="Nagy L.G."/>
            <person name="Nolan M."/>
            <person name="Ohm R.A."/>
            <person name="Patyshakuliyeva A."/>
            <person name="Rokas A."/>
            <person name="Ruiz-Duenas F.J."/>
            <person name="Sabat G."/>
            <person name="Salamov A."/>
            <person name="Samejima M."/>
            <person name="Schmutz J."/>
            <person name="Slot J.C."/>
            <person name="St John F."/>
            <person name="Stenlid J."/>
            <person name="Sun H."/>
            <person name="Sun S."/>
            <person name="Syed K."/>
            <person name="Tsang A."/>
            <person name="Wiebenga A."/>
            <person name="Young D."/>
            <person name="Pisabarro A."/>
            <person name="Eastwood D.C."/>
            <person name="Martin F."/>
            <person name="Cullen D."/>
            <person name="Grigoriev I.V."/>
            <person name="Hibbett D.S."/>
        </authorList>
    </citation>
    <scope>NUCLEOTIDE SEQUENCE [LARGE SCALE GENOMIC DNA]</scope>
    <source>
        <strain evidence="8">RWD-64-598 SS2</strain>
    </source>
</reference>
<dbReference type="Pfam" id="PF01753">
    <property type="entry name" value="zf-MYND"/>
    <property type="match status" value="1"/>
</dbReference>
<organism evidence="7 8">
    <name type="scientific">Coniophora puteana (strain RWD-64-598)</name>
    <name type="common">Brown rot fungus</name>
    <dbReference type="NCBI Taxonomy" id="741705"/>
    <lineage>
        <taxon>Eukaryota</taxon>
        <taxon>Fungi</taxon>
        <taxon>Dikarya</taxon>
        <taxon>Basidiomycota</taxon>
        <taxon>Agaricomycotina</taxon>
        <taxon>Agaricomycetes</taxon>
        <taxon>Agaricomycetidae</taxon>
        <taxon>Boletales</taxon>
        <taxon>Coniophorineae</taxon>
        <taxon>Coniophoraceae</taxon>
        <taxon>Coniophora</taxon>
    </lineage>
</organism>
<dbReference type="GO" id="GO:0008270">
    <property type="term" value="F:zinc ion binding"/>
    <property type="evidence" value="ECO:0007669"/>
    <property type="project" value="UniProtKB-KW"/>
</dbReference>
<proteinExistence type="predicted"/>
<accession>A0A5M3N741</accession>
<dbReference type="SUPFAM" id="SSF144232">
    <property type="entry name" value="HIT/MYND zinc finger-like"/>
    <property type="match status" value="1"/>
</dbReference>
<dbReference type="InterPro" id="IPR002893">
    <property type="entry name" value="Znf_MYND"/>
</dbReference>
<sequence>MSGEMDDLSISDLLPEAYGRSKDPDLAYLFDNELSAWANKNHGFPAADVRIDRSKWVRDWDKGVENVATKPASEVVMWTSVYRHPSTVGKRPGRSEREILRAAKLRAHRSHQVTMGLLKELYSLPQNKQCSFRDWFMLVSAEKRRETLDQGFENACWCTAFGQDSRAFCPEINSTALLKRRGIELFDFCDRYMENMSSYKEDDPTRRSMLHTDWWWSARRPEDSDCPRSQHENYRVLYQIYTYLRLEFLDQFVLYSQKAVLKACVDNMSQSDSFVPRLIWMAGPQGVQNLLAVRKEIRSRAGRRCENCERCPEDVGENVKFLICGGCKRQLNFEYHYCSKECQRSDWPRHKVHCGKEKVSKGRDEGRPEYTQSLGLLLQLEFQKHYDDADYFIFQVSAPKGYKVAFLHDEEKRAMFRDKRAMVAMDADRVGLDVLAKCLVDALPGDTTDSGITKDNVIQQLCEEYEVDVRSQLEALEADLAMQCNEDRYSGMVIIGHDKEEAKEEVELSEQADMTPESAIS</sequence>
<dbReference type="RefSeq" id="XP_007763816.1">
    <property type="nucleotide sequence ID" value="XM_007765626.1"/>
</dbReference>
<dbReference type="KEGG" id="cput:CONPUDRAFT_161851"/>
<keyword evidence="8" id="KW-1185">Reference proteome</keyword>
<dbReference type="Gene3D" id="6.10.140.2220">
    <property type="match status" value="1"/>
</dbReference>
<evidence type="ECO:0000259" key="6">
    <source>
        <dbReference type="PROSITE" id="PS50865"/>
    </source>
</evidence>
<evidence type="ECO:0000256" key="4">
    <source>
        <dbReference type="PROSITE-ProRule" id="PRU00134"/>
    </source>
</evidence>
<keyword evidence="3" id="KW-0862">Zinc</keyword>
<evidence type="ECO:0000256" key="5">
    <source>
        <dbReference type="SAM" id="MobiDB-lite"/>
    </source>
</evidence>
<dbReference type="EMBL" id="JH711573">
    <property type="protein sequence ID" value="EIW87270.1"/>
    <property type="molecule type" value="Genomic_DNA"/>
</dbReference>
<evidence type="ECO:0000313" key="8">
    <source>
        <dbReference type="Proteomes" id="UP000053558"/>
    </source>
</evidence>
<gene>
    <name evidence="7" type="ORF">CONPUDRAFT_161851</name>
</gene>
<evidence type="ECO:0000313" key="7">
    <source>
        <dbReference type="EMBL" id="EIW87270.1"/>
    </source>
</evidence>
<dbReference type="OrthoDB" id="5231159at2759"/>
<evidence type="ECO:0000256" key="1">
    <source>
        <dbReference type="ARBA" id="ARBA00022723"/>
    </source>
</evidence>
<comment type="caution">
    <text evidence="7">The sequence shown here is derived from an EMBL/GenBank/DDBJ whole genome shotgun (WGS) entry which is preliminary data.</text>
</comment>
<name>A0A5M3N741_CONPW</name>